<evidence type="ECO:0000313" key="2">
    <source>
        <dbReference type="Proteomes" id="UP000789366"/>
    </source>
</evidence>
<name>A0ACA9KHG7_9GLOM</name>
<evidence type="ECO:0000313" key="1">
    <source>
        <dbReference type="EMBL" id="CAG8473626.1"/>
    </source>
</evidence>
<proteinExistence type="predicted"/>
<organism evidence="1 2">
    <name type="scientific">Cetraspora pellucida</name>
    <dbReference type="NCBI Taxonomy" id="1433469"/>
    <lineage>
        <taxon>Eukaryota</taxon>
        <taxon>Fungi</taxon>
        <taxon>Fungi incertae sedis</taxon>
        <taxon>Mucoromycota</taxon>
        <taxon>Glomeromycotina</taxon>
        <taxon>Glomeromycetes</taxon>
        <taxon>Diversisporales</taxon>
        <taxon>Gigasporaceae</taxon>
        <taxon>Cetraspora</taxon>
    </lineage>
</organism>
<accession>A0ACA9KHG7</accession>
<reference evidence="1" key="1">
    <citation type="submission" date="2021-06" db="EMBL/GenBank/DDBJ databases">
        <authorList>
            <person name="Kallberg Y."/>
            <person name="Tangrot J."/>
            <person name="Rosling A."/>
        </authorList>
    </citation>
    <scope>NUCLEOTIDE SEQUENCE</scope>
    <source>
        <strain evidence="1">28 12/20/2015</strain>
    </source>
</reference>
<dbReference type="Proteomes" id="UP000789366">
    <property type="component" value="Unassembled WGS sequence"/>
</dbReference>
<dbReference type="EMBL" id="CAJVPW010001043">
    <property type="protein sequence ID" value="CAG8473626.1"/>
    <property type="molecule type" value="Genomic_DNA"/>
</dbReference>
<keyword evidence="2" id="KW-1185">Reference proteome</keyword>
<feature type="non-terminal residue" evidence="1">
    <location>
        <position position="68"/>
    </location>
</feature>
<sequence length="68" mass="8278">MQQDEQNFYYCSDKTKLKNIRDLFAILTALNNFNTLHIQDLNQQDYDDYVQFIQDLNKFYVHDPNNLQ</sequence>
<protein>
    <submittedName>
        <fullName evidence="1">14701_t:CDS:1</fullName>
    </submittedName>
</protein>
<gene>
    <name evidence="1" type="ORF">SPELUC_LOCUS1808</name>
</gene>
<comment type="caution">
    <text evidence="1">The sequence shown here is derived from an EMBL/GenBank/DDBJ whole genome shotgun (WGS) entry which is preliminary data.</text>
</comment>